<gene>
    <name evidence="13" type="ORF">FEM33_00545</name>
</gene>
<dbReference type="PANTHER" id="PTHR35457">
    <property type="entry name" value="HEME A SYNTHASE"/>
    <property type="match status" value="1"/>
</dbReference>
<dbReference type="InterPro" id="IPR003780">
    <property type="entry name" value="COX15/CtaA_fam"/>
</dbReference>
<keyword evidence="8" id="KW-0350">Heme biosynthesis</keyword>
<evidence type="ECO:0000256" key="1">
    <source>
        <dbReference type="ARBA" id="ARBA00004141"/>
    </source>
</evidence>
<evidence type="ECO:0000256" key="3">
    <source>
        <dbReference type="ARBA" id="ARBA00022692"/>
    </source>
</evidence>
<keyword evidence="2" id="KW-1003">Cell membrane</keyword>
<evidence type="ECO:0000256" key="6">
    <source>
        <dbReference type="ARBA" id="ARBA00023002"/>
    </source>
</evidence>
<dbReference type="OrthoDB" id="1447144at2"/>
<feature type="transmembrane region" description="Helical" evidence="12">
    <location>
        <begin position="152"/>
        <end position="179"/>
    </location>
</feature>
<dbReference type="Proteomes" id="UP000323994">
    <property type="component" value="Unassembled WGS sequence"/>
</dbReference>
<keyword evidence="6" id="KW-0560">Oxidoreductase</keyword>
<feature type="transmembrane region" description="Helical" evidence="12">
    <location>
        <begin position="241"/>
        <end position="262"/>
    </location>
</feature>
<dbReference type="AlphaFoldDB" id="A0A5M8R4R1"/>
<evidence type="ECO:0000313" key="14">
    <source>
        <dbReference type="Proteomes" id="UP000323994"/>
    </source>
</evidence>
<evidence type="ECO:0000256" key="2">
    <source>
        <dbReference type="ARBA" id="ARBA00022475"/>
    </source>
</evidence>
<evidence type="ECO:0000256" key="7">
    <source>
        <dbReference type="ARBA" id="ARBA00023004"/>
    </source>
</evidence>
<evidence type="ECO:0000256" key="10">
    <source>
        <dbReference type="ARBA" id="ARBA00023157"/>
    </source>
</evidence>
<evidence type="ECO:0000313" key="13">
    <source>
        <dbReference type="EMBL" id="KAA6441793.1"/>
    </source>
</evidence>
<name>A0A5M8R4R1_9BACT</name>
<keyword evidence="4" id="KW-0479">Metal-binding</keyword>
<keyword evidence="3 12" id="KW-0812">Transmembrane</keyword>
<dbReference type="RefSeq" id="WP_139010177.1">
    <property type="nucleotide sequence ID" value="NZ_VBSN01000006.1"/>
</dbReference>
<keyword evidence="10" id="KW-1015">Disulfide bond</keyword>
<proteinExistence type="predicted"/>
<feature type="transmembrane region" description="Helical" evidence="12">
    <location>
        <begin position="123"/>
        <end position="140"/>
    </location>
</feature>
<dbReference type="GO" id="GO:0016491">
    <property type="term" value="F:oxidoreductase activity"/>
    <property type="evidence" value="ECO:0007669"/>
    <property type="project" value="UniProtKB-KW"/>
</dbReference>
<dbReference type="Pfam" id="PF02628">
    <property type="entry name" value="COX15-CtaA"/>
    <property type="match status" value="1"/>
</dbReference>
<comment type="caution">
    <text evidence="13">The sequence shown here is derived from an EMBL/GenBank/DDBJ whole genome shotgun (WGS) entry which is preliminary data.</text>
</comment>
<feature type="transmembrane region" description="Helical" evidence="12">
    <location>
        <begin position="303"/>
        <end position="322"/>
    </location>
</feature>
<comment type="pathway">
    <text evidence="11">Porphyrin-containing compound metabolism.</text>
</comment>
<dbReference type="GO" id="GO:0016020">
    <property type="term" value="C:membrane"/>
    <property type="evidence" value="ECO:0007669"/>
    <property type="project" value="UniProtKB-SubCell"/>
</dbReference>
<evidence type="ECO:0000256" key="11">
    <source>
        <dbReference type="ARBA" id="ARBA00023444"/>
    </source>
</evidence>
<keyword evidence="14" id="KW-1185">Reference proteome</keyword>
<dbReference type="InterPro" id="IPR050450">
    <property type="entry name" value="COX15/CtaA_HemeA_synthase"/>
</dbReference>
<organism evidence="13 14">
    <name type="scientific">Dyadobacter flavalbus</name>
    <dbReference type="NCBI Taxonomy" id="2579942"/>
    <lineage>
        <taxon>Bacteria</taxon>
        <taxon>Pseudomonadati</taxon>
        <taxon>Bacteroidota</taxon>
        <taxon>Cytophagia</taxon>
        <taxon>Cytophagales</taxon>
        <taxon>Spirosomataceae</taxon>
        <taxon>Dyadobacter</taxon>
    </lineage>
</organism>
<evidence type="ECO:0000256" key="5">
    <source>
        <dbReference type="ARBA" id="ARBA00022989"/>
    </source>
</evidence>
<dbReference type="GO" id="GO:0046872">
    <property type="term" value="F:metal ion binding"/>
    <property type="evidence" value="ECO:0007669"/>
    <property type="project" value="UniProtKB-KW"/>
</dbReference>
<protein>
    <submittedName>
        <fullName evidence="13">Heme A synthase</fullName>
    </submittedName>
</protein>
<evidence type="ECO:0000256" key="9">
    <source>
        <dbReference type="ARBA" id="ARBA00023136"/>
    </source>
</evidence>
<keyword evidence="7" id="KW-0408">Iron</keyword>
<feature type="transmembrane region" description="Helical" evidence="12">
    <location>
        <begin position="20"/>
        <end position="37"/>
    </location>
</feature>
<evidence type="ECO:0000256" key="8">
    <source>
        <dbReference type="ARBA" id="ARBA00023133"/>
    </source>
</evidence>
<dbReference type="EMBL" id="VBSN01000006">
    <property type="protein sequence ID" value="KAA6441793.1"/>
    <property type="molecule type" value="Genomic_DNA"/>
</dbReference>
<evidence type="ECO:0000256" key="4">
    <source>
        <dbReference type="ARBA" id="ARBA00022723"/>
    </source>
</evidence>
<dbReference type="GO" id="GO:0006784">
    <property type="term" value="P:heme A biosynthetic process"/>
    <property type="evidence" value="ECO:0007669"/>
    <property type="project" value="InterPro"/>
</dbReference>
<feature type="transmembrane region" description="Helical" evidence="12">
    <location>
        <begin position="191"/>
        <end position="209"/>
    </location>
</feature>
<reference evidence="13 14" key="1">
    <citation type="submission" date="2019-05" db="EMBL/GenBank/DDBJ databases">
        <authorList>
            <person name="Qu J.-H."/>
        </authorList>
    </citation>
    <scope>NUCLEOTIDE SEQUENCE [LARGE SCALE GENOMIC DNA]</scope>
    <source>
        <strain evidence="13 14">NS28</strain>
    </source>
</reference>
<feature type="transmembrane region" description="Helical" evidence="12">
    <location>
        <begin position="96"/>
        <end position="116"/>
    </location>
</feature>
<keyword evidence="9 12" id="KW-0472">Membrane</keyword>
<feature type="transmembrane region" description="Helical" evidence="12">
    <location>
        <begin position="274"/>
        <end position="297"/>
    </location>
</feature>
<accession>A0A5M8R4R1</accession>
<comment type="subcellular location">
    <subcellularLocation>
        <location evidence="1">Membrane</location>
        <topology evidence="1">Multi-pass membrane protein</topology>
    </subcellularLocation>
</comment>
<dbReference type="PANTHER" id="PTHR35457:SF1">
    <property type="entry name" value="HEME A SYNTHASE"/>
    <property type="match status" value="1"/>
</dbReference>
<evidence type="ECO:0000256" key="12">
    <source>
        <dbReference type="SAM" id="Phobius"/>
    </source>
</evidence>
<keyword evidence="5 12" id="KW-1133">Transmembrane helix</keyword>
<sequence length="342" mass="38632">MTSLKTHIDSKANRRFRRLALNTVITLYFLIIAGGVVRSTGAGMGCPDWPKCFGRWVPPTEISQLPANYKEIYGAELKGEIEFNPVKTWIEYVNRLLGAFTGIMIFLTLLASIPILKSGNTKIFLLSLSAFILVGFQGWLGAKVVSYELLPIVVTLHMLLAIVIVFVLLYLFTWAYYASNPLKLSIIHDRSVNNLGLIILILSLAQILLGTQVRELMDEVIIKLGYDARNEWMDSLGFEFYIHRSFSLIIFGVNIYWIWQILKSESKNSVAGRIATACLWILITEIGTGILMAYFGVPPFAQPIHLTLAILLIGLQFVIWLLTNGRKYLVYKENLEVKHTTI</sequence>